<dbReference type="PROSITE" id="PS51186">
    <property type="entry name" value="GNAT"/>
    <property type="match status" value="1"/>
</dbReference>
<organism evidence="2">
    <name type="scientific">Chitinibacter mangrovi</name>
    <dbReference type="NCBI Taxonomy" id="3153927"/>
    <lineage>
        <taxon>Bacteria</taxon>
        <taxon>Pseudomonadati</taxon>
        <taxon>Pseudomonadota</taxon>
        <taxon>Betaproteobacteria</taxon>
        <taxon>Neisseriales</taxon>
        <taxon>Chitinibacteraceae</taxon>
        <taxon>Chitinibacter</taxon>
    </lineage>
</organism>
<name>A0AAU7FE81_9NEIS</name>
<dbReference type="KEGG" id="cmav:ABHF33_08325"/>
<dbReference type="GO" id="GO:0016747">
    <property type="term" value="F:acyltransferase activity, transferring groups other than amino-acyl groups"/>
    <property type="evidence" value="ECO:0007669"/>
    <property type="project" value="InterPro"/>
</dbReference>
<protein>
    <submittedName>
        <fullName evidence="2">GNAT family N-acetyltransferase</fullName>
    </submittedName>
</protein>
<dbReference type="AlphaFoldDB" id="A0AAU7FE81"/>
<dbReference type="EMBL" id="CP157355">
    <property type="protein sequence ID" value="XBM02257.1"/>
    <property type="molecule type" value="Genomic_DNA"/>
</dbReference>
<proteinExistence type="predicted"/>
<dbReference type="InterPro" id="IPR000182">
    <property type="entry name" value="GNAT_dom"/>
</dbReference>
<dbReference type="Pfam" id="PF00583">
    <property type="entry name" value="Acetyltransf_1"/>
    <property type="match status" value="1"/>
</dbReference>
<feature type="domain" description="N-acetyltransferase" evidence="1">
    <location>
        <begin position="8"/>
        <end position="139"/>
    </location>
</feature>
<dbReference type="PANTHER" id="PTHR43233:SF1">
    <property type="entry name" value="FAMILY N-ACETYLTRANSFERASE, PUTATIVE (AFU_ORTHOLOGUE AFUA_6G03350)-RELATED"/>
    <property type="match status" value="1"/>
</dbReference>
<evidence type="ECO:0000259" key="1">
    <source>
        <dbReference type="PROSITE" id="PS51186"/>
    </source>
</evidence>
<reference evidence="2" key="1">
    <citation type="submission" date="2024-05" db="EMBL/GenBank/DDBJ databases">
        <authorList>
            <person name="Yang L."/>
            <person name="Pan L."/>
        </authorList>
    </citation>
    <scope>NUCLEOTIDE SEQUENCE</scope>
    <source>
        <strain evidence="2">FCG-7</strain>
    </source>
</reference>
<dbReference type="SUPFAM" id="SSF55729">
    <property type="entry name" value="Acyl-CoA N-acyltransferases (Nat)"/>
    <property type="match status" value="1"/>
</dbReference>
<gene>
    <name evidence="2" type="ORF">ABHF33_08325</name>
</gene>
<dbReference type="RefSeq" id="WP_348946531.1">
    <property type="nucleotide sequence ID" value="NZ_CP157355.1"/>
</dbReference>
<dbReference type="CDD" id="cd04301">
    <property type="entry name" value="NAT_SF"/>
    <property type="match status" value="1"/>
</dbReference>
<dbReference type="InterPro" id="IPR053144">
    <property type="entry name" value="Acetyltransferase_Butenolide"/>
</dbReference>
<sequence>MENAANIMLSTDLSTMDWPRITGWLASSYWSPGISQHYVEQAARASTVVIGAFIDGVQVGYARVISDTVRFAYLADVYVDEMYRGKGISKKIITRLLSEPILAQVSRCFLLTGDAHGLYEQFGFQLYPSPERMMVRENPGGIDFSRIPA</sequence>
<accession>A0AAU7FE81</accession>
<dbReference type="InterPro" id="IPR016181">
    <property type="entry name" value="Acyl_CoA_acyltransferase"/>
</dbReference>
<dbReference type="PANTHER" id="PTHR43233">
    <property type="entry name" value="FAMILY N-ACETYLTRANSFERASE, PUTATIVE (AFU_ORTHOLOGUE AFUA_6G03350)-RELATED"/>
    <property type="match status" value="1"/>
</dbReference>
<dbReference type="Gene3D" id="3.40.630.30">
    <property type="match status" value="1"/>
</dbReference>
<evidence type="ECO:0000313" key="2">
    <source>
        <dbReference type="EMBL" id="XBM02257.1"/>
    </source>
</evidence>